<dbReference type="SUPFAM" id="SSF47413">
    <property type="entry name" value="lambda repressor-like DNA-binding domains"/>
    <property type="match status" value="1"/>
</dbReference>
<dbReference type="PROSITE" id="PS50943">
    <property type="entry name" value="HTH_CROC1"/>
    <property type="match status" value="1"/>
</dbReference>
<comment type="caution">
    <text evidence="2">The sequence shown here is derived from an EMBL/GenBank/DDBJ whole genome shotgun (WGS) entry which is preliminary data.</text>
</comment>
<evidence type="ECO:0000259" key="1">
    <source>
        <dbReference type="PROSITE" id="PS50943"/>
    </source>
</evidence>
<feature type="domain" description="HTH cro/C1-type" evidence="1">
    <location>
        <begin position="18"/>
        <end position="72"/>
    </location>
</feature>
<dbReference type="RefSeq" id="WP_086786874.1">
    <property type="nucleotide sequence ID" value="NZ_JAGIOO010000001.1"/>
</dbReference>
<dbReference type="InterPro" id="IPR043917">
    <property type="entry name" value="DUF5753"/>
</dbReference>
<organism evidence="2 3">
    <name type="scientific">Crossiella equi</name>
    <dbReference type="NCBI Taxonomy" id="130796"/>
    <lineage>
        <taxon>Bacteria</taxon>
        <taxon>Bacillati</taxon>
        <taxon>Actinomycetota</taxon>
        <taxon>Actinomycetes</taxon>
        <taxon>Pseudonocardiales</taxon>
        <taxon>Pseudonocardiaceae</taxon>
        <taxon>Crossiella</taxon>
    </lineage>
</organism>
<dbReference type="SMART" id="SM00530">
    <property type="entry name" value="HTH_XRE"/>
    <property type="match status" value="1"/>
</dbReference>
<evidence type="ECO:0000313" key="2">
    <source>
        <dbReference type="EMBL" id="MBP2475628.1"/>
    </source>
</evidence>
<gene>
    <name evidence="2" type="ORF">JOF53_004500</name>
</gene>
<name>A0ABS5AGB7_9PSEU</name>
<accession>A0ABS5AGB7</accession>
<dbReference type="EMBL" id="JAGIOO010000001">
    <property type="protein sequence ID" value="MBP2475628.1"/>
    <property type="molecule type" value="Genomic_DNA"/>
</dbReference>
<dbReference type="Pfam" id="PF19054">
    <property type="entry name" value="DUF5753"/>
    <property type="match status" value="1"/>
</dbReference>
<dbReference type="Gene3D" id="1.10.260.40">
    <property type="entry name" value="lambda repressor-like DNA-binding domains"/>
    <property type="match status" value="1"/>
</dbReference>
<dbReference type="Proteomes" id="UP001519363">
    <property type="component" value="Unassembled WGS sequence"/>
</dbReference>
<proteinExistence type="predicted"/>
<dbReference type="CDD" id="cd00093">
    <property type="entry name" value="HTH_XRE"/>
    <property type="match status" value="1"/>
</dbReference>
<sequence>MSDRPGMAVRTRRVSTKLRSLRKANELTLQQVAITLGVSITKVQRMETGRRGLRRNDVERLLRLYQVPAEEAAELLALVGPPETLGWWQVPGSGLSSDVRKLIAYEDEARVLRDYQLAVVPPLLQTAEYTRALLSGVDHTLCEPDLGRQVAAQMTRQLILSRESPATLHCLIEENALRRPVGGAQVLGRQLQVLHGLAGKPNLDVRVVPSSRGAHPGLRGPMTLMEFDDGPSLVHQPTPGRDGIQLDRIDVRRAQEAWSVVEALALSPEESKAVLRGYAGDWAAAS</sequence>
<protein>
    <submittedName>
        <fullName evidence="2">Transcriptional regulator with XRE-family HTH domain</fullName>
    </submittedName>
</protein>
<dbReference type="InterPro" id="IPR001387">
    <property type="entry name" value="Cro/C1-type_HTH"/>
</dbReference>
<dbReference type="Pfam" id="PF13560">
    <property type="entry name" value="HTH_31"/>
    <property type="match status" value="1"/>
</dbReference>
<reference evidence="2 3" key="1">
    <citation type="submission" date="2021-03" db="EMBL/GenBank/DDBJ databases">
        <title>Sequencing the genomes of 1000 actinobacteria strains.</title>
        <authorList>
            <person name="Klenk H.-P."/>
        </authorList>
    </citation>
    <scope>NUCLEOTIDE SEQUENCE [LARGE SCALE GENOMIC DNA]</scope>
    <source>
        <strain evidence="2 3">DSM 44580</strain>
    </source>
</reference>
<dbReference type="InterPro" id="IPR010982">
    <property type="entry name" value="Lambda_DNA-bd_dom_sf"/>
</dbReference>
<keyword evidence="3" id="KW-1185">Reference proteome</keyword>
<evidence type="ECO:0000313" key="3">
    <source>
        <dbReference type="Proteomes" id="UP001519363"/>
    </source>
</evidence>